<dbReference type="WBParaSite" id="RSKR_0000475700.1">
    <property type="protein sequence ID" value="RSKR_0000475700.1"/>
    <property type="gene ID" value="RSKR_0000475700"/>
</dbReference>
<dbReference type="Proteomes" id="UP000095286">
    <property type="component" value="Unplaced"/>
</dbReference>
<sequence length="295" mass="31825">MNIKFLIIVAALIGLIGAAPAKNNGNGQVQGGRGGQNQNGGRRHSGESNSDEDSGSFEGTRPGHHGGHKGDDTPCFFILASNETQVALAKIIINFNMTIADQIKAIDELILKESQEVQDEYKTYKDNLIASEGICKVKREAAGKNLRGNGREAFDKIIKVVYDINLSISQIEKQVITLFNGVKKQDKYLIEKILSPQFCNQGKKDKKKGGKKDHKKGGKHGHGKCGGKKTTPGSIFSTTTGPFFSTTVGPIVPTTPQLFTIDPVFISSTEGPVFETTTGPIFETTEGPVFETTTL</sequence>
<evidence type="ECO:0000313" key="1">
    <source>
        <dbReference type="Proteomes" id="UP000095286"/>
    </source>
</evidence>
<accession>A0AC35TWJ5</accession>
<proteinExistence type="predicted"/>
<organism evidence="1 2">
    <name type="scientific">Rhabditophanes sp. KR3021</name>
    <dbReference type="NCBI Taxonomy" id="114890"/>
    <lineage>
        <taxon>Eukaryota</taxon>
        <taxon>Metazoa</taxon>
        <taxon>Ecdysozoa</taxon>
        <taxon>Nematoda</taxon>
        <taxon>Chromadorea</taxon>
        <taxon>Rhabditida</taxon>
        <taxon>Tylenchina</taxon>
        <taxon>Panagrolaimomorpha</taxon>
        <taxon>Strongyloidoidea</taxon>
        <taxon>Alloionematidae</taxon>
        <taxon>Rhabditophanes</taxon>
    </lineage>
</organism>
<reference evidence="2" key="1">
    <citation type="submission" date="2016-11" db="UniProtKB">
        <authorList>
            <consortium name="WormBaseParasite"/>
        </authorList>
    </citation>
    <scope>IDENTIFICATION</scope>
    <source>
        <strain evidence="2">KR3021</strain>
    </source>
</reference>
<evidence type="ECO:0000313" key="2">
    <source>
        <dbReference type="WBParaSite" id="RSKR_0000475700.1"/>
    </source>
</evidence>
<protein>
    <submittedName>
        <fullName evidence="2">DUF148 domain-containing protein</fullName>
    </submittedName>
</protein>
<name>A0AC35TWJ5_9BILA</name>